<evidence type="ECO:0000256" key="1">
    <source>
        <dbReference type="SAM" id="Phobius"/>
    </source>
</evidence>
<keyword evidence="3" id="KW-1185">Reference proteome</keyword>
<sequence>MKDCYVSKKLNIKIRRIQIAGRSYTVRPSFVMPYMTAFTDDAEKALFLSKFDVPAWGIARIFGKNGPYWYRMASNLGRFSLVGTTVRDPKKLPLHIAADEKHTKIRGEKCYIPTTVGCGCILGAAVAENAGNIALLRGYDVFRREALDLDPSYSPETVNIDGWAATRNAFRHLFPTICILCCFLHIYIKMRDGSKKKHRDVFLRAASALWECFQAPTRRSFSQKVRRLAEAGERDSYPESILKPIKKLKNNISEYSESYNHHGCHRTSNMIDRLMQGMNRHLYNTRYFHGSRETAERNIRGWALIKNFAPQNPAAVKKHAGLQSPAEQLNGKRYHDCWLQNLLISASLGGFRGAPLNL</sequence>
<evidence type="ECO:0000313" key="2">
    <source>
        <dbReference type="EMBL" id="RWX47227.1"/>
    </source>
</evidence>
<dbReference type="AlphaFoldDB" id="A0A444J227"/>
<gene>
    <name evidence="2" type="ORF">H206_06630</name>
</gene>
<keyword evidence="1" id="KW-1133">Transmembrane helix</keyword>
<name>A0A444J227_9BACT</name>
<evidence type="ECO:0008006" key="4">
    <source>
        <dbReference type="Google" id="ProtNLM"/>
    </source>
</evidence>
<dbReference type="EMBL" id="MTKO01000039">
    <property type="protein sequence ID" value="RWX47227.1"/>
    <property type="molecule type" value="Genomic_DNA"/>
</dbReference>
<keyword evidence="1" id="KW-0472">Membrane</keyword>
<protein>
    <recommendedName>
        <fullName evidence="4">MULE transposase domain-containing protein</fullName>
    </recommendedName>
</protein>
<proteinExistence type="predicted"/>
<accession>A0A444J227</accession>
<reference evidence="2 3" key="1">
    <citation type="submission" date="2017-01" db="EMBL/GenBank/DDBJ databases">
        <title>The cable genome- insights into the physiology and evolution of filamentous bacteria capable of sulfide oxidation via long distance electron transfer.</title>
        <authorList>
            <person name="Schreiber L."/>
            <person name="Bjerg J.T."/>
            <person name="Boggild A."/>
            <person name="Van De Vossenberg J."/>
            <person name="Meysman F."/>
            <person name="Nielsen L.P."/>
            <person name="Schramm A."/>
            <person name="Kjeldsen K.U."/>
        </authorList>
    </citation>
    <scope>NUCLEOTIDE SEQUENCE [LARGE SCALE GENOMIC DNA]</scope>
    <source>
        <strain evidence="2">MCF</strain>
    </source>
</reference>
<comment type="caution">
    <text evidence="2">The sequence shown here is derived from an EMBL/GenBank/DDBJ whole genome shotgun (WGS) entry which is preliminary data.</text>
</comment>
<keyword evidence="1" id="KW-0812">Transmembrane</keyword>
<organism evidence="2 3">
    <name type="scientific">Candidatus Electrothrix aarhusensis</name>
    <dbReference type="NCBI Taxonomy" id="1859131"/>
    <lineage>
        <taxon>Bacteria</taxon>
        <taxon>Pseudomonadati</taxon>
        <taxon>Thermodesulfobacteriota</taxon>
        <taxon>Desulfobulbia</taxon>
        <taxon>Desulfobulbales</taxon>
        <taxon>Desulfobulbaceae</taxon>
        <taxon>Candidatus Electrothrix</taxon>
    </lineage>
</organism>
<dbReference type="Proteomes" id="UP000287853">
    <property type="component" value="Unassembled WGS sequence"/>
</dbReference>
<evidence type="ECO:0000313" key="3">
    <source>
        <dbReference type="Proteomes" id="UP000287853"/>
    </source>
</evidence>
<feature type="transmembrane region" description="Helical" evidence="1">
    <location>
        <begin position="169"/>
        <end position="188"/>
    </location>
</feature>